<dbReference type="PANTHER" id="PTHR15207">
    <property type="entry name" value="NONSYNDROMIC HEARING IMPAIRMENT PROTEIN"/>
    <property type="match status" value="1"/>
</dbReference>
<keyword evidence="11" id="KW-0449">Lipoprotein</keyword>
<evidence type="ECO:0000256" key="5">
    <source>
        <dbReference type="ARBA" id="ARBA00022475"/>
    </source>
</evidence>
<comment type="similarity">
    <text evidence="3">Belongs to the gasdermin family.</text>
</comment>
<dbReference type="GeneID" id="120031086"/>
<dbReference type="KEGG" id="snh:120031086"/>
<evidence type="ECO:0000313" key="15">
    <source>
        <dbReference type="RefSeq" id="XP_038832587.1"/>
    </source>
</evidence>
<dbReference type="Proteomes" id="UP000808372">
    <property type="component" value="Chromosome 37"/>
</dbReference>
<dbReference type="RefSeq" id="XP_038832589.1">
    <property type="nucleotide sequence ID" value="XM_038976661.1"/>
</dbReference>
<keyword evidence="14" id="KW-1185">Reference proteome</keyword>
<dbReference type="Pfam" id="PF17708">
    <property type="entry name" value="Gasdermin_C"/>
    <property type="match status" value="1"/>
</dbReference>
<evidence type="ECO:0000259" key="12">
    <source>
        <dbReference type="Pfam" id="PF04598"/>
    </source>
</evidence>
<dbReference type="GO" id="GO:0012501">
    <property type="term" value="P:programmed cell death"/>
    <property type="evidence" value="ECO:0007669"/>
    <property type="project" value="UniProtKB-KW"/>
</dbReference>
<evidence type="ECO:0000256" key="8">
    <source>
        <dbReference type="ARBA" id="ARBA00022692"/>
    </source>
</evidence>
<gene>
    <name evidence="15 16 17" type="primary">LOC120031086</name>
</gene>
<evidence type="ECO:0000256" key="1">
    <source>
        <dbReference type="ARBA" id="ARBA00004496"/>
    </source>
</evidence>
<evidence type="ECO:0000313" key="14">
    <source>
        <dbReference type="Proteomes" id="UP000808372"/>
    </source>
</evidence>
<evidence type="ECO:0000259" key="13">
    <source>
        <dbReference type="Pfam" id="PF17708"/>
    </source>
</evidence>
<dbReference type="GO" id="GO:0005886">
    <property type="term" value="C:plasma membrane"/>
    <property type="evidence" value="ECO:0007669"/>
    <property type="project" value="UniProtKB-SubCell"/>
</dbReference>
<evidence type="ECO:0000256" key="3">
    <source>
        <dbReference type="ARBA" id="ARBA00009279"/>
    </source>
</evidence>
<accession>A0A8U0PWX8</accession>
<reference evidence="15 16" key="1">
    <citation type="submission" date="2025-04" db="UniProtKB">
        <authorList>
            <consortium name="RefSeq"/>
        </authorList>
    </citation>
    <scope>IDENTIFICATION</scope>
    <source>
        <tissue evidence="15 16">White muscle</tissue>
    </source>
</reference>
<keyword evidence="7" id="KW-1210">Necrosis</keyword>
<dbReference type="Pfam" id="PF04598">
    <property type="entry name" value="Gasdermin"/>
    <property type="match status" value="1"/>
</dbReference>
<feature type="domain" description="Gasdermin PUB" evidence="13">
    <location>
        <begin position="542"/>
        <end position="641"/>
    </location>
</feature>
<dbReference type="RefSeq" id="XP_038832588.1">
    <property type="nucleotide sequence ID" value="XM_038976660.1"/>
</dbReference>
<dbReference type="PANTHER" id="PTHR15207:SF3">
    <property type="entry name" value="DEAFNESS, AUTOSOMAL DOMINANT 5-RELATED"/>
    <property type="match status" value="1"/>
</dbReference>
<keyword evidence="8" id="KW-0812">Transmembrane</keyword>
<evidence type="ECO:0000256" key="9">
    <source>
        <dbReference type="ARBA" id="ARBA00023136"/>
    </source>
</evidence>
<evidence type="ECO:0000256" key="6">
    <source>
        <dbReference type="ARBA" id="ARBA00022490"/>
    </source>
</evidence>
<sequence>MFASATENFVKNVDSDGNLIPVSSLNNCGKLNPLSLVLKQSPFFWKTKYTPTKFTLDDVLTKNPPLNPAVKESDFVGYGGTFGDSQDASVDVETKLAAYAVDLNFNMGAKHASTLKSSLGKLKKEEVDVKWLQNISKDKLLDMSLSLIQDARNNSSVFGVVMERIVTSEPCSIREKKHQAGNVGAGGNVTGVPVSVKGKVEVHGVKDVFLEIPKNTVIAYSIEEIKVKRDGHFEVCSFGNGGFEPAWQLFRSIRMSAVVSLQEESILHQELEKLSGHFQVLSSLPTAKRSSLLQLLKTTMEDREAVSVLESVLDQMLVGETPDMDDLMEETEKQIVQAILELLHKSDGTNEGQTDDESPSLLCSTNLIEGQTDDESPSLLCSTNLIEGQTDNESPSLLCSTNLIEGQTDNESPSLLCSTNLIEGQTDDESPSLLCSTNLIEGQTDNESPSLLCSTNLIEGQTDDESPSLLCSTNLIEGQTDDESPSLLCSTNLIEGQTDDESPSLLCSTNLIEGQTDDESPSLLCSTNLIEGQTDNKSPSLLCSTNLIEGQTDDESPSLLCSINLIVSAMNEMTDEGLSVLGSCCSPPVLQALQILVHHVAAGSGETLSLRDAGLAVLTEEEVFGRTESLFGHSEVTLKREEDTLRTEMKDQPGYLPLVMSITVKGLASLV</sequence>
<dbReference type="InterPro" id="IPR042377">
    <property type="entry name" value="GSDME"/>
</dbReference>
<protein>
    <submittedName>
        <fullName evidence="15 16">Gasdermin-E-like isoform X1</fullName>
    </submittedName>
</protein>
<keyword evidence="9" id="KW-0472">Membrane</keyword>
<dbReference type="RefSeq" id="XP_038832587.1">
    <property type="nucleotide sequence ID" value="XM_038976659.1"/>
</dbReference>
<dbReference type="InterPro" id="IPR041263">
    <property type="entry name" value="Gasdermin_PUB"/>
</dbReference>
<comment type="subcellular location">
    <subcellularLocation>
        <location evidence="2">Cell membrane</location>
        <topology evidence="2">Multi-pass membrane protein</topology>
    </subcellularLocation>
    <subcellularLocation>
        <location evidence="1">Cytoplasm</location>
    </subcellularLocation>
</comment>
<dbReference type="AlphaFoldDB" id="A0A8U0PWX8"/>
<evidence type="ECO:0000313" key="16">
    <source>
        <dbReference type="RefSeq" id="XP_038832588.1"/>
    </source>
</evidence>
<evidence type="ECO:0000256" key="2">
    <source>
        <dbReference type="ARBA" id="ARBA00004651"/>
    </source>
</evidence>
<keyword evidence="10" id="KW-0564">Palmitate</keyword>
<organism evidence="14 15">
    <name type="scientific">Salvelinus namaycush</name>
    <name type="common">Lake trout</name>
    <name type="synonym">Salmo namaycush</name>
    <dbReference type="NCBI Taxonomy" id="8040"/>
    <lineage>
        <taxon>Eukaryota</taxon>
        <taxon>Metazoa</taxon>
        <taxon>Chordata</taxon>
        <taxon>Craniata</taxon>
        <taxon>Vertebrata</taxon>
        <taxon>Euteleostomi</taxon>
        <taxon>Actinopterygii</taxon>
        <taxon>Neopterygii</taxon>
        <taxon>Teleostei</taxon>
        <taxon>Protacanthopterygii</taxon>
        <taxon>Salmoniformes</taxon>
        <taxon>Salmonidae</taxon>
        <taxon>Salmoninae</taxon>
        <taxon>Salvelinus</taxon>
    </lineage>
</organism>
<evidence type="ECO:0000256" key="4">
    <source>
        <dbReference type="ARBA" id="ARBA00022452"/>
    </source>
</evidence>
<feature type="domain" description="Gasdermin pore forming" evidence="12">
    <location>
        <begin position="1"/>
        <end position="244"/>
    </location>
</feature>
<evidence type="ECO:0000256" key="10">
    <source>
        <dbReference type="ARBA" id="ARBA00023139"/>
    </source>
</evidence>
<name>A0A8U0PWX8_SALNM</name>
<keyword evidence="4" id="KW-1134">Transmembrane beta strand</keyword>
<dbReference type="InterPro" id="IPR040460">
    <property type="entry name" value="Gasdermin_pore"/>
</dbReference>
<evidence type="ECO:0000313" key="17">
    <source>
        <dbReference type="RefSeq" id="XP_038832589.1"/>
    </source>
</evidence>
<evidence type="ECO:0000256" key="7">
    <source>
        <dbReference type="ARBA" id="ARBA00022590"/>
    </source>
</evidence>
<keyword evidence="6" id="KW-0963">Cytoplasm</keyword>
<evidence type="ECO:0000256" key="11">
    <source>
        <dbReference type="ARBA" id="ARBA00023288"/>
    </source>
</evidence>
<proteinExistence type="inferred from homology"/>
<keyword evidence="5" id="KW-1003">Cell membrane</keyword>
<dbReference type="GO" id="GO:0005737">
    <property type="term" value="C:cytoplasm"/>
    <property type="evidence" value="ECO:0007669"/>
    <property type="project" value="UniProtKB-SubCell"/>
</dbReference>